<evidence type="ECO:0000313" key="4">
    <source>
        <dbReference type="EMBL" id="OCT15027.1"/>
    </source>
</evidence>
<sequence>MGQGNEAVTDHGQSAKIHIQYAQMSVTSVKFVEEAIHRFNETNQDNIYIDLLKIPRDRYTETLNMLNASGKGPDVYEVSKEWLTSYIYKGWVEDLSAYVDESFFKPFPKWAVEFAKNSRNKDKFYTIPSNQITYRLIYNKDLFRKAGLNPESPPTTLDQVKKYATIISEAEKGARKYGFALPIGEEWGGLVQPMEATSAYSGVYFYNFQRGTYDLAGFKPWLTTYKSMEENGALFPGMGAMKDDLATAQFAEGNIGMMYAASWKPTLFAEQYPPKNEWGVAMPPATSETTIGQGAVAIHAAGLNVVKSGTAHLQEAVKVWKYLYSVDYIGKLYQGGSLIPVMDGMLDNPLYKPTIAHFSEFLPGSKDSIYPNTPLNMDEWARSKAYISAIVDGKSIDEALEAENNRLNTLLNGFFTTFGVNKSDYTNSYFDPQHPLGK</sequence>
<evidence type="ECO:0000256" key="2">
    <source>
        <dbReference type="ARBA" id="ARBA00022448"/>
    </source>
</evidence>
<dbReference type="STRING" id="512399.A8709_12975"/>
<comment type="similarity">
    <text evidence="1">Belongs to the bacterial solute-binding protein 1 family.</text>
</comment>
<dbReference type="GO" id="GO:0055052">
    <property type="term" value="C:ATP-binding cassette (ABC) transporter complex, substrate-binding subunit-containing"/>
    <property type="evidence" value="ECO:0007669"/>
    <property type="project" value="TreeGrafter"/>
</dbReference>
<evidence type="ECO:0000256" key="1">
    <source>
        <dbReference type="ARBA" id="ARBA00008520"/>
    </source>
</evidence>
<dbReference type="PANTHER" id="PTHR30061">
    <property type="entry name" value="MALTOSE-BINDING PERIPLASMIC PROTEIN"/>
    <property type="match status" value="1"/>
</dbReference>
<dbReference type="Gene3D" id="3.40.190.10">
    <property type="entry name" value="Periplasmic binding protein-like II"/>
    <property type="match status" value="1"/>
</dbReference>
<dbReference type="GO" id="GO:0015768">
    <property type="term" value="P:maltose transport"/>
    <property type="evidence" value="ECO:0007669"/>
    <property type="project" value="TreeGrafter"/>
</dbReference>
<dbReference type="AlphaFoldDB" id="A0A1C1A395"/>
<gene>
    <name evidence="4" type="ORF">A8709_12975</name>
</gene>
<accession>A0A1C1A395</accession>
<evidence type="ECO:0000313" key="5">
    <source>
        <dbReference type="Proteomes" id="UP000093309"/>
    </source>
</evidence>
<dbReference type="GO" id="GO:0042956">
    <property type="term" value="P:maltodextrin transmembrane transport"/>
    <property type="evidence" value="ECO:0007669"/>
    <property type="project" value="TreeGrafter"/>
</dbReference>
<dbReference type="GO" id="GO:1901982">
    <property type="term" value="F:maltose binding"/>
    <property type="evidence" value="ECO:0007669"/>
    <property type="project" value="TreeGrafter"/>
</dbReference>
<dbReference type="Proteomes" id="UP000093309">
    <property type="component" value="Unassembled WGS sequence"/>
</dbReference>
<evidence type="ECO:0008006" key="6">
    <source>
        <dbReference type="Google" id="ProtNLM"/>
    </source>
</evidence>
<reference evidence="5" key="1">
    <citation type="submission" date="2016-05" db="EMBL/GenBank/DDBJ databases">
        <title>Paenibacillus oryzae. sp. nov., isolated from the rice root.</title>
        <authorList>
            <person name="Zhang J."/>
            <person name="Zhang X."/>
        </authorList>
    </citation>
    <scope>NUCLEOTIDE SEQUENCE [LARGE SCALE GENOMIC DNA]</scope>
    <source>
        <strain evidence="5">KCTC13222</strain>
    </source>
</reference>
<organism evidence="4 5">
    <name type="scientific">Paenibacillus pectinilyticus</name>
    <dbReference type="NCBI Taxonomy" id="512399"/>
    <lineage>
        <taxon>Bacteria</taxon>
        <taxon>Bacillati</taxon>
        <taxon>Bacillota</taxon>
        <taxon>Bacilli</taxon>
        <taxon>Bacillales</taxon>
        <taxon>Paenibacillaceae</taxon>
        <taxon>Paenibacillus</taxon>
    </lineage>
</organism>
<dbReference type="EMBL" id="LYPC01000014">
    <property type="protein sequence ID" value="OCT15027.1"/>
    <property type="molecule type" value="Genomic_DNA"/>
</dbReference>
<protein>
    <recommendedName>
        <fullName evidence="6">ABC transporter substrate-binding protein</fullName>
    </recommendedName>
</protein>
<keyword evidence="2" id="KW-0813">Transport</keyword>
<evidence type="ECO:0000256" key="3">
    <source>
        <dbReference type="ARBA" id="ARBA00022729"/>
    </source>
</evidence>
<keyword evidence="3" id="KW-0732">Signal</keyword>
<proteinExistence type="inferred from homology"/>
<dbReference type="InterPro" id="IPR006059">
    <property type="entry name" value="SBP"/>
</dbReference>
<comment type="caution">
    <text evidence="4">The sequence shown here is derived from an EMBL/GenBank/DDBJ whole genome shotgun (WGS) entry which is preliminary data.</text>
</comment>
<name>A0A1C1A395_9BACL</name>
<dbReference type="PANTHER" id="PTHR30061:SF50">
    <property type="entry name" value="MALTOSE_MALTODEXTRIN-BINDING PERIPLASMIC PROTEIN"/>
    <property type="match status" value="1"/>
</dbReference>
<dbReference type="SUPFAM" id="SSF53850">
    <property type="entry name" value="Periplasmic binding protein-like II"/>
    <property type="match status" value="1"/>
</dbReference>
<dbReference type="Pfam" id="PF01547">
    <property type="entry name" value="SBP_bac_1"/>
    <property type="match status" value="1"/>
</dbReference>
<keyword evidence="5" id="KW-1185">Reference proteome</keyword>